<evidence type="ECO:0000313" key="2">
    <source>
        <dbReference type="Proteomes" id="UP001501343"/>
    </source>
</evidence>
<sequence>MITRTVGLLGGASCTISGTDKTWSVPSMLGHTLVTRGATTSSIHLWDPFGQPLDPTTGTIGTSTADDTGQLNGNTGWHQTALKNAETVGSVQIIEMGARIYVPNLGRFLSVDPVEGGNANAYTWPTDPINSEDVSGLAPGGSMLNDSLAVYQGLRVAGGAAIRGGASGFGSWIQSKPSAVALRAAVERAGSSAAARSAAHHIVAGKDRRAAGARAVLTKFQISINSASNGVFLPRNLAAPNPAGSAVHSTVHTNDYYRTVDRMMRSATTREEALETLETIRGQLLSGTWP</sequence>
<dbReference type="NCBIfam" id="TIGR03696">
    <property type="entry name" value="Rhs_assc_core"/>
    <property type="match status" value="1"/>
</dbReference>
<dbReference type="InterPro" id="IPR022385">
    <property type="entry name" value="Rhs_assc_core"/>
</dbReference>
<dbReference type="InterPro" id="IPR032871">
    <property type="entry name" value="AHH_dom_containing"/>
</dbReference>
<organism evidence="1 2">
    <name type="scientific">Microbacterium aoyamense</name>
    <dbReference type="NCBI Taxonomy" id="344166"/>
    <lineage>
        <taxon>Bacteria</taxon>
        <taxon>Bacillati</taxon>
        <taxon>Actinomycetota</taxon>
        <taxon>Actinomycetes</taxon>
        <taxon>Micrococcales</taxon>
        <taxon>Microbacteriaceae</taxon>
        <taxon>Microbacterium</taxon>
    </lineage>
</organism>
<name>A0ABP5BCE0_9MICO</name>
<protein>
    <recommendedName>
        <fullName evidence="3">RHS repeat-associated core domain-containing protein</fullName>
    </recommendedName>
</protein>
<dbReference type="EMBL" id="BAAAOF010000008">
    <property type="protein sequence ID" value="GAA1937578.1"/>
    <property type="molecule type" value="Genomic_DNA"/>
</dbReference>
<evidence type="ECO:0008006" key="3">
    <source>
        <dbReference type="Google" id="ProtNLM"/>
    </source>
</evidence>
<evidence type="ECO:0000313" key="1">
    <source>
        <dbReference type="EMBL" id="GAA1937578.1"/>
    </source>
</evidence>
<dbReference type="Gene3D" id="2.180.10.10">
    <property type="entry name" value="RHS repeat-associated core"/>
    <property type="match status" value="1"/>
</dbReference>
<gene>
    <name evidence="1" type="ORF">GCM10009775_32000</name>
</gene>
<dbReference type="Pfam" id="PF14412">
    <property type="entry name" value="AHH"/>
    <property type="match status" value="1"/>
</dbReference>
<accession>A0ABP5BCE0</accession>
<dbReference type="Proteomes" id="UP001501343">
    <property type="component" value="Unassembled WGS sequence"/>
</dbReference>
<reference evidence="2" key="1">
    <citation type="journal article" date="2019" name="Int. J. Syst. Evol. Microbiol.">
        <title>The Global Catalogue of Microorganisms (GCM) 10K type strain sequencing project: providing services to taxonomists for standard genome sequencing and annotation.</title>
        <authorList>
            <consortium name="The Broad Institute Genomics Platform"/>
            <consortium name="The Broad Institute Genome Sequencing Center for Infectious Disease"/>
            <person name="Wu L."/>
            <person name="Ma J."/>
        </authorList>
    </citation>
    <scope>NUCLEOTIDE SEQUENCE [LARGE SCALE GENOMIC DNA]</scope>
    <source>
        <strain evidence="2">JCM 14900</strain>
    </source>
</reference>
<comment type="caution">
    <text evidence="1">The sequence shown here is derived from an EMBL/GenBank/DDBJ whole genome shotgun (WGS) entry which is preliminary data.</text>
</comment>
<keyword evidence="2" id="KW-1185">Reference proteome</keyword>
<proteinExistence type="predicted"/>
<dbReference type="RefSeq" id="WP_248151885.1">
    <property type="nucleotide sequence ID" value="NZ_BAAAOF010000008.1"/>
</dbReference>